<comment type="caution">
    <text evidence="1">Lacks conserved residue(s) required for the propagation of feature annotation.</text>
</comment>
<sequence length="292" mass="32786">MANLEKNNKDIFLVLQNFLFCIFFIKMPHTSLYLLAPLILLISVSECKIKNCWNGTARFHADDCDDDFSGACSVTFPPPSPLPPEDQPPQRAAACRDPALRTEALQCAKSCFICCERPEYNCDNPESSASFDCVGMQASGLCNVANLKDIMIEKCPQTCGFCHLRKNADGTPVVDCVDTLDECEQADFKALCEDVAVGEKMKELRYKFPEKDCRDEGENCQENIRLCENLYFLSLMKENCRKTCAYCRSPDFSCKDKNSADCATWNANGFCSSTWYPKGTKLQYCADTCKLC</sequence>
<keyword evidence="2" id="KW-0812">Transmembrane</keyword>
<evidence type="ECO:0000313" key="5">
    <source>
        <dbReference type="Proteomes" id="UP001201812"/>
    </source>
</evidence>
<dbReference type="PANTHER" id="PTHR21724">
    <property type="entry name" value="SHKT DOMAIN-CONTAINING PROTEIN"/>
    <property type="match status" value="1"/>
</dbReference>
<evidence type="ECO:0000256" key="2">
    <source>
        <dbReference type="SAM" id="Phobius"/>
    </source>
</evidence>
<name>A0AAD4R2D8_9BILA</name>
<evidence type="ECO:0000313" key="4">
    <source>
        <dbReference type="EMBL" id="KAI1711318.1"/>
    </source>
</evidence>
<dbReference type="SMART" id="SM00254">
    <property type="entry name" value="ShKT"/>
    <property type="match status" value="3"/>
</dbReference>
<keyword evidence="2" id="KW-1133">Transmembrane helix</keyword>
<dbReference type="Gene3D" id="1.10.10.1870">
    <property type="entry name" value="ShTK domain-like"/>
    <property type="match status" value="1"/>
</dbReference>
<keyword evidence="2" id="KW-0472">Membrane</keyword>
<organism evidence="4 5">
    <name type="scientific">Ditylenchus destructor</name>
    <dbReference type="NCBI Taxonomy" id="166010"/>
    <lineage>
        <taxon>Eukaryota</taxon>
        <taxon>Metazoa</taxon>
        <taxon>Ecdysozoa</taxon>
        <taxon>Nematoda</taxon>
        <taxon>Chromadorea</taxon>
        <taxon>Rhabditida</taxon>
        <taxon>Tylenchina</taxon>
        <taxon>Tylenchomorpha</taxon>
        <taxon>Sphaerularioidea</taxon>
        <taxon>Anguinidae</taxon>
        <taxon>Anguininae</taxon>
        <taxon>Ditylenchus</taxon>
    </lineage>
</organism>
<proteinExistence type="predicted"/>
<dbReference type="Gene3D" id="1.10.10.1940">
    <property type="match status" value="2"/>
</dbReference>
<comment type="caution">
    <text evidence="4">The sequence shown here is derived from an EMBL/GenBank/DDBJ whole genome shotgun (WGS) entry which is preliminary data.</text>
</comment>
<reference evidence="4" key="1">
    <citation type="submission" date="2022-01" db="EMBL/GenBank/DDBJ databases">
        <title>Genome Sequence Resource for Two Populations of Ditylenchus destructor, the Migratory Endoparasitic Phytonematode.</title>
        <authorList>
            <person name="Zhang H."/>
            <person name="Lin R."/>
            <person name="Xie B."/>
        </authorList>
    </citation>
    <scope>NUCLEOTIDE SEQUENCE</scope>
    <source>
        <strain evidence="4">BazhouSP</strain>
    </source>
</reference>
<dbReference type="PANTHER" id="PTHR21724:SF109">
    <property type="entry name" value="SHKT DOMAIN-CONTAINING PROTEIN"/>
    <property type="match status" value="1"/>
</dbReference>
<accession>A0AAD4R2D8</accession>
<dbReference type="Pfam" id="PF01549">
    <property type="entry name" value="ShK"/>
    <property type="match status" value="3"/>
</dbReference>
<gene>
    <name evidence="4" type="ORF">DdX_10193</name>
</gene>
<dbReference type="PROSITE" id="PS51670">
    <property type="entry name" value="SHKT"/>
    <property type="match status" value="3"/>
</dbReference>
<feature type="domain" description="ShKT" evidence="3">
    <location>
        <begin position="122"/>
        <end position="162"/>
    </location>
</feature>
<protein>
    <submittedName>
        <fullName evidence="4">ShK domain-like domain-containing protein</fullName>
    </submittedName>
</protein>
<evidence type="ECO:0000256" key="1">
    <source>
        <dbReference type="PROSITE-ProRule" id="PRU01005"/>
    </source>
</evidence>
<feature type="disulfide bond" evidence="1">
    <location>
        <begin position="213"/>
        <end position="247"/>
    </location>
</feature>
<feature type="transmembrane region" description="Helical" evidence="2">
    <location>
        <begin position="12"/>
        <end position="42"/>
    </location>
</feature>
<dbReference type="Proteomes" id="UP001201812">
    <property type="component" value="Unassembled WGS sequence"/>
</dbReference>
<feature type="domain" description="ShKT" evidence="3">
    <location>
        <begin position="213"/>
        <end position="247"/>
    </location>
</feature>
<dbReference type="InterPro" id="IPR003582">
    <property type="entry name" value="ShKT_dom"/>
</dbReference>
<feature type="domain" description="ShKT" evidence="3">
    <location>
        <begin position="254"/>
        <end position="292"/>
    </location>
</feature>
<evidence type="ECO:0000259" key="3">
    <source>
        <dbReference type="PROSITE" id="PS51670"/>
    </source>
</evidence>
<dbReference type="AlphaFoldDB" id="A0AAD4R2D8"/>
<keyword evidence="5" id="KW-1185">Reference proteome</keyword>
<dbReference type="EMBL" id="JAKKPZ010000022">
    <property type="protein sequence ID" value="KAI1711318.1"/>
    <property type="molecule type" value="Genomic_DNA"/>
</dbReference>
<keyword evidence="1" id="KW-1015">Disulfide bond</keyword>